<proteinExistence type="predicted"/>
<keyword evidence="1" id="KW-0479">Metal-binding</keyword>
<name>A0A382Z3K5_9ZZZZ</name>
<accession>A0A382Z3K5</accession>
<evidence type="ECO:0000256" key="2">
    <source>
        <dbReference type="ARBA" id="ARBA00023004"/>
    </source>
</evidence>
<dbReference type="Gene3D" id="3.30.2020.30">
    <property type="match status" value="1"/>
</dbReference>
<dbReference type="InterPro" id="IPR010376">
    <property type="entry name" value="GBBH-like_N"/>
</dbReference>
<keyword evidence="2" id="KW-0408">Iron</keyword>
<dbReference type="InterPro" id="IPR038492">
    <property type="entry name" value="GBBH-like_N_sf"/>
</dbReference>
<evidence type="ECO:0000259" key="3">
    <source>
        <dbReference type="Pfam" id="PF06155"/>
    </source>
</evidence>
<protein>
    <recommendedName>
        <fullName evidence="3">Gamma-butyrobetaine hydroxylase-like N-terminal domain-containing protein</fullName>
    </recommendedName>
</protein>
<evidence type="ECO:0000313" key="4">
    <source>
        <dbReference type="EMBL" id="SVD90041.1"/>
    </source>
</evidence>
<feature type="domain" description="Gamma-butyrobetaine hydroxylase-like N-terminal" evidence="3">
    <location>
        <begin position="14"/>
        <end position="97"/>
    </location>
</feature>
<sequence>MSDNISIENYEVVNNLLLVTFTDSTEAVINLKELRKRCPCASCEGEKDALGNLYKGPEQKLNETSFLVNGVQPVGYYGLRPFWKDGHNTGIFTTKLLKQLTD</sequence>
<dbReference type="GO" id="GO:0046872">
    <property type="term" value="F:metal ion binding"/>
    <property type="evidence" value="ECO:0007669"/>
    <property type="project" value="UniProtKB-KW"/>
</dbReference>
<dbReference type="AlphaFoldDB" id="A0A382Z3K5"/>
<gene>
    <name evidence="4" type="ORF">METZ01_LOCUS442895</name>
</gene>
<dbReference type="EMBL" id="UINC01180707">
    <property type="protein sequence ID" value="SVD90041.1"/>
    <property type="molecule type" value="Genomic_DNA"/>
</dbReference>
<dbReference type="Pfam" id="PF06155">
    <property type="entry name" value="GBBH-like_N"/>
    <property type="match status" value="1"/>
</dbReference>
<organism evidence="4">
    <name type="scientific">marine metagenome</name>
    <dbReference type="NCBI Taxonomy" id="408172"/>
    <lineage>
        <taxon>unclassified sequences</taxon>
        <taxon>metagenomes</taxon>
        <taxon>ecological metagenomes</taxon>
    </lineage>
</organism>
<reference evidence="4" key="1">
    <citation type="submission" date="2018-05" db="EMBL/GenBank/DDBJ databases">
        <authorList>
            <person name="Lanie J.A."/>
            <person name="Ng W.-L."/>
            <person name="Kazmierczak K.M."/>
            <person name="Andrzejewski T.M."/>
            <person name="Davidsen T.M."/>
            <person name="Wayne K.J."/>
            <person name="Tettelin H."/>
            <person name="Glass J.I."/>
            <person name="Rusch D."/>
            <person name="Podicherti R."/>
            <person name="Tsui H.-C.T."/>
            <person name="Winkler M.E."/>
        </authorList>
    </citation>
    <scope>NUCLEOTIDE SEQUENCE</scope>
</reference>
<evidence type="ECO:0000256" key="1">
    <source>
        <dbReference type="ARBA" id="ARBA00022723"/>
    </source>
</evidence>